<dbReference type="EMBL" id="JAGIOB010000001">
    <property type="protein sequence ID" value="MBP2415589.1"/>
    <property type="molecule type" value="Genomic_DNA"/>
</dbReference>
<dbReference type="GO" id="GO:0031071">
    <property type="term" value="F:cysteine desulfurase activity"/>
    <property type="evidence" value="ECO:0007669"/>
    <property type="project" value="UniProtKB-EC"/>
</dbReference>
<evidence type="ECO:0000256" key="7">
    <source>
        <dbReference type="ARBA" id="ARBA00023004"/>
    </source>
</evidence>
<protein>
    <recommendedName>
        <fullName evidence="3">cysteine desulfurase</fullName>
        <ecNumber evidence="3">2.8.1.7</ecNumber>
    </recommendedName>
</protein>
<dbReference type="InterPro" id="IPR016454">
    <property type="entry name" value="Cysteine_dSase"/>
</dbReference>
<keyword evidence="6" id="KW-0663">Pyridoxal phosphate</keyword>
<dbReference type="Gene3D" id="3.90.1150.10">
    <property type="entry name" value="Aspartate Aminotransferase, domain 1"/>
    <property type="match status" value="1"/>
</dbReference>
<evidence type="ECO:0000256" key="9">
    <source>
        <dbReference type="ARBA" id="ARBA00050776"/>
    </source>
</evidence>
<comment type="similarity">
    <text evidence="2">Belongs to the class-V pyridoxal-phosphate-dependent aminotransferase family. NifS/IscS subfamily.</text>
</comment>
<dbReference type="PANTHER" id="PTHR11601">
    <property type="entry name" value="CYSTEINE DESULFURYLASE FAMILY MEMBER"/>
    <property type="match status" value="1"/>
</dbReference>
<dbReference type="PANTHER" id="PTHR11601:SF34">
    <property type="entry name" value="CYSTEINE DESULFURASE"/>
    <property type="match status" value="1"/>
</dbReference>
<keyword evidence="13" id="KW-1185">Reference proteome</keyword>
<keyword evidence="8" id="KW-0411">Iron-sulfur</keyword>
<evidence type="ECO:0000256" key="8">
    <source>
        <dbReference type="ARBA" id="ARBA00023014"/>
    </source>
</evidence>
<dbReference type="InterPro" id="IPR015424">
    <property type="entry name" value="PyrdxlP-dep_Trfase"/>
</dbReference>
<feature type="domain" description="Aminotransferase class V" evidence="11">
    <location>
        <begin position="4"/>
        <end position="369"/>
    </location>
</feature>
<dbReference type="EC" id="2.8.1.7" evidence="3"/>
<dbReference type="PROSITE" id="PS00595">
    <property type="entry name" value="AA_TRANSFER_CLASS_5"/>
    <property type="match status" value="1"/>
</dbReference>
<gene>
    <name evidence="12" type="ORF">JOF54_000511</name>
</gene>
<organism evidence="12 13">
    <name type="scientific">Microlunatus capsulatus</name>
    <dbReference type="NCBI Taxonomy" id="99117"/>
    <lineage>
        <taxon>Bacteria</taxon>
        <taxon>Bacillati</taxon>
        <taxon>Actinomycetota</taxon>
        <taxon>Actinomycetes</taxon>
        <taxon>Propionibacteriales</taxon>
        <taxon>Propionibacteriaceae</taxon>
        <taxon>Microlunatus</taxon>
    </lineage>
</organism>
<keyword evidence="7" id="KW-0408">Iron</keyword>
<proteinExistence type="inferred from homology"/>
<comment type="catalytic activity">
    <reaction evidence="9">
        <text>(sulfur carrier)-H + L-cysteine = (sulfur carrier)-SH + L-alanine</text>
        <dbReference type="Rhea" id="RHEA:43892"/>
        <dbReference type="Rhea" id="RHEA-COMP:14737"/>
        <dbReference type="Rhea" id="RHEA-COMP:14739"/>
        <dbReference type="ChEBI" id="CHEBI:29917"/>
        <dbReference type="ChEBI" id="CHEBI:35235"/>
        <dbReference type="ChEBI" id="CHEBI:57972"/>
        <dbReference type="ChEBI" id="CHEBI:64428"/>
        <dbReference type="EC" id="2.8.1.7"/>
    </reaction>
</comment>
<evidence type="ECO:0000259" key="11">
    <source>
        <dbReference type="Pfam" id="PF00266"/>
    </source>
</evidence>
<accession>A0ABS4Z3N3</accession>
<sequence length="387" mass="39040">MSRTYLDHAATTPMVPEAVAAMTAELTRVGNPSAAHGSGRAARRVLEDARELIAARVGADPAEVVLTSGGTESDNLAVKGAWFARRDRRRDRVVTSAVEHHAVLDSAAWLGAAEGATTVLLPVDGTGRVPEAAVDAAVDERTAVVSVMAANNEVGTRQPLAAVARRAAEVGAVSHSDAVQAVGHVPVDFAASGLDLLTFTAHKLGGPVGVGALLARRETALAAVQHGGGQEREIRSGTFDVAAVAGFAAAVEVAVRDLEAEEVRLRALRAELVAGALAAVPGAVLRGTLDPERSLPGVTNLGFPGCAADAVLMVLDAAGLDCSAGSACSAGVPRPSHVLTAMGLADDDARSSVRFSLGRGSTGADVAALLAVLPDAVARARAATAVG</sequence>
<dbReference type="Gene3D" id="1.10.260.50">
    <property type="match status" value="1"/>
</dbReference>
<comment type="caution">
    <text evidence="12">The sequence shown here is derived from an EMBL/GenBank/DDBJ whole genome shotgun (WGS) entry which is preliminary data.</text>
</comment>
<dbReference type="Proteomes" id="UP000758168">
    <property type="component" value="Unassembled WGS sequence"/>
</dbReference>
<dbReference type="InterPro" id="IPR015422">
    <property type="entry name" value="PyrdxlP-dep_Trfase_small"/>
</dbReference>
<evidence type="ECO:0000256" key="1">
    <source>
        <dbReference type="ARBA" id="ARBA00001933"/>
    </source>
</evidence>
<evidence type="ECO:0000313" key="12">
    <source>
        <dbReference type="EMBL" id="MBP2415589.1"/>
    </source>
</evidence>
<evidence type="ECO:0000256" key="3">
    <source>
        <dbReference type="ARBA" id="ARBA00012239"/>
    </source>
</evidence>
<dbReference type="Pfam" id="PF00266">
    <property type="entry name" value="Aminotran_5"/>
    <property type="match status" value="1"/>
</dbReference>
<name>A0ABS4Z3N3_9ACTN</name>
<dbReference type="PIRSF" id="PIRSF005572">
    <property type="entry name" value="NifS"/>
    <property type="match status" value="1"/>
</dbReference>
<reference evidence="12 13" key="1">
    <citation type="submission" date="2021-03" db="EMBL/GenBank/DDBJ databases">
        <title>Sequencing the genomes of 1000 actinobacteria strains.</title>
        <authorList>
            <person name="Klenk H.-P."/>
        </authorList>
    </citation>
    <scope>NUCLEOTIDE SEQUENCE [LARGE SCALE GENOMIC DNA]</scope>
    <source>
        <strain evidence="12 13">DSM 12936</strain>
    </source>
</reference>
<dbReference type="Gene3D" id="3.40.640.10">
    <property type="entry name" value="Type I PLP-dependent aspartate aminotransferase-like (Major domain)"/>
    <property type="match status" value="1"/>
</dbReference>
<dbReference type="InterPro" id="IPR015421">
    <property type="entry name" value="PyrdxlP-dep_Trfase_major"/>
</dbReference>
<evidence type="ECO:0000256" key="5">
    <source>
        <dbReference type="ARBA" id="ARBA00022723"/>
    </source>
</evidence>
<evidence type="ECO:0000313" key="13">
    <source>
        <dbReference type="Proteomes" id="UP000758168"/>
    </source>
</evidence>
<evidence type="ECO:0000256" key="4">
    <source>
        <dbReference type="ARBA" id="ARBA00022679"/>
    </source>
</evidence>
<dbReference type="InterPro" id="IPR020578">
    <property type="entry name" value="Aminotrans_V_PyrdxlP_BS"/>
</dbReference>
<evidence type="ECO:0000256" key="2">
    <source>
        <dbReference type="ARBA" id="ARBA00006490"/>
    </source>
</evidence>
<evidence type="ECO:0000256" key="10">
    <source>
        <dbReference type="RuleBase" id="RU004504"/>
    </source>
</evidence>
<comment type="cofactor">
    <cofactor evidence="1 10">
        <name>pyridoxal 5'-phosphate</name>
        <dbReference type="ChEBI" id="CHEBI:597326"/>
    </cofactor>
</comment>
<keyword evidence="5" id="KW-0479">Metal-binding</keyword>
<dbReference type="RefSeq" id="WP_210052706.1">
    <property type="nucleotide sequence ID" value="NZ_JAGIOB010000001.1"/>
</dbReference>
<dbReference type="SUPFAM" id="SSF53383">
    <property type="entry name" value="PLP-dependent transferases"/>
    <property type="match status" value="1"/>
</dbReference>
<dbReference type="InterPro" id="IPR000192">
    <property type="entry name" value="Aminotrans_V_dom"/>
</dbReference>
<keyword evidence="4 12" id="KW-0808">Transferase</keyword>
<evidence type="ECO:0000256" key="6">
    <source>
        <dbReference type="ARBA" id="ARBA00022898"/>
    </source>
</evidence>